<evidence type="ECO:0000313" key="4">
    <source>
        <dbReference type="Proteomes" id="UP000069443"/>
    </source>
</evidence>
<feature type="region of interest" description="Disordered" evidence="1">
    <location>
        <begin position="400"/>
        <end position="420"/>
    </location>
</feature>
<organism evidence="3 4">
    <name type="scientific">Mycolicibacterium canariasense</name>
    <name type="common">Mycobacterium canariasense</name>
    <dbReference type="NCBI Taxonomy" id="228230"/>
    <lineage>
        <taxon>Bacteria</taxon>
        <taxon>Bacillati</taxon>
        <taxon>Actinomycetota</taxon>
        <taxon>Actinomycetes</taxon>
        <taxon>Mycobacteriales</taxon>
        <taxon>Mycobacteriaceae</taxon>
        <taxon>Mycolicibacterium</taxon>
    </lineage>
</organism>
<comment type="caution">
    <text evidence="3">The sequence shown here is derived from an EMBL/GenBank/DDBJ whole genome shotgun (WGS) entry which is preliminary data.</text>
</comment>
<dbReference type="CDD" id="cd04859">
    <property type="entry name" value="Prim_Pol"/>
    <property type="match status" value="1"/>
</dbReference>
<evidence type="ECO:0000313" key="3">
    <source>
        <dbReference type="EMBL" id="GAS96769.1"/>
    </source>
</evidence>
<evidence type="ECO:0000259" key="2">
    <source>
        <dbReference type="SMART" id="SM00943"/>
    </source>
</evidence>
<dbReference type="InterPro" id="IPR015330">
    <property type="entry name" value="DNA_primase/pol_bifunc_N"/>
</dbReference>
<protein>
    <submittedName>
        <fullName evidence="3">Bifunctional DNA primase/polymerase domain prote in</fullName>
    </submittedName>
</protein>
<gene>
    <name evidence="3" type="ORF">RMCC_3735</name>
</gene>
<feature type="domain" description="DNA primase/polymerase bifunctional N-terminal" evidence="2">
    <location>
        <begin position="1"/>
        <end position="174"/>
    </location>
</feature>
<dbReference type="Proteomes" id="UP000069443">
    <property type="component" value="Unassembled WGS sequence"/>
</dbReference>
<reference evidence="4" key="2">
    <citation type="submission" date="2016-02" db="EMBL/GenBank/DDBJ databases">
        <title>Draft genome sequence of five rapidly growing Mycobacterium species.</title>
        <authorList>
            <person name="Katahira K."/>
            <person name="Gotou Y."/>
            <person name="Iida K."/>
            <person name="Ogura Y."/>
            <person name="Hayashi T."/>
        </authorList>
    </citation>
    <scope>NUCLEOTIDE SEQUENCE [LARGE SCALE GENOMIC DNA]</scope>
    <source>
        <strain evidence="4">JCM15298</strain>
    </source>
</reference>
<dbReference type="AlphaFoldDB" id="A0A117IAR1"/>
<name>A0A117IAR1_MYCCR</name>
<feature type="region of interest" description="Disordered" evidence="1">
    <location>
        <begin position="589"/>
        <end position="617"/>
    </location>
</feature>
<dbReference type="SMART" id="SM00943">
    <property type="entry name" value="Prim-Pol"/>
    <property type="match status" value="1"/>
</dbReference>
<reference evidence="4" key="1">
    <citation type="journal article" date="2016" name="Genome Announc.">
        <title>Draft Genome Sequences of Five Rapidly Growing Mycobacterium Species, M. thermoresistibile, M. fortuitum subsp. acetamidolyticum, M. canariasense, M. brisbanense, and M. novocastrense.</title>
        <authorList>
            <person name="Katahira K."/>
            <person name="Ogura Y."/>
            <person name="Gotoh Y."/>
            <person name="Hayashi T."/>
        </authorList>
    </citation>
    <scope>NUCLEOTIDE SEQUENCE [LARGE SCALE GENOMIC DNA]</scope>
    <source>
        <strain evidence="4">JCM15298</strain>
    </source>
</reference>
<proteinExistence type="predicted"/>
<dbReference type="EMBL" id="BCSY01000058">
    <property type="protein sequence ID" value="GAS96769.1"/>
    <property type="molecule type" value="Genomic_DNA"/>
</dbReference>
<dbReference type="Pfam" id="PF09250">
    <property type="entry name" value="Prim-Pol"/>
    <property type="match status" value="1"/>
</dbReference>
<evidence type="ECO:0000256" key="1">
    <source>
        <dbReference type="SAM" id="MobiDB-lite"/>
    </source>
</evidence>
<sequence>MAALHAHLMLLKPRVKAPSKTGWPLAPAVTLEEAEQHIAAGGNIGVNLRLSNMVVLDAENTAATLALIEAGFTPTVIPAKAQMEQPVNPADDKRGGCHVWLRIPAGIDATALPQDRLAIYLPGGGKIDILAGVRFTVAPPSTITDAPGKAYAAGKDGPLDSKVQCDIDEAPMWLFDRTAAIPAALAPLQGILIPDPPRVRVARDARSAELSAEIDAVSWDDWLAGDPRLHPTHLRDGCGCQIWYWQGASNEKSATLHEGCAEVGNGAHIWSGTMMRDLNLDRGHSSRLDLAAALRGQSRREVAASVGISIGAEPQELGVITPETYARLADTAERLGNIAEAAMYRGVAERMQRFIDRTQLAGRLLSGEPQIGNTVAGAINPTPGQLPRMTPVTPAEAAVESAAGTDAAGPQPGSPSPYTGKVKVINNVTIRAFPGVAFDEVPRPRENELHEYPHPAPPEEFTPVNGARTTMLEVLPPLANRKTHTWVHHEWIFSATPGLSHVAAAADSRGLSRWGLLAALLPRVAALIPPTVRLTPANRAIPDDTGPTSAGTSINVYSVLVGPPSSGKSDTMSAAAALIDDVTTVPPGTGEGVLKKFPRGGDSEDEGTSAAVPPANASTAVPVSASAPAVGSVSNGNVGNRCPSAVLVESDEIDVFTSEMLRQGSKTLGLYRSMWMGGEVGNTTSDRERHSFVGAHTYRLGILLGAQPETAARLFDETGKGTPQRFMWLPAHQTVSRGAQYPSKLATEPVYWFGDRPSMLPDTVGPQQPVWVRPPDAAIKYMDLDRARAATANPFDPAGLYRESNRDRNRFLEEGSDSEDPDHLYAETDRGRGANSADAIANRHAVLQQLKVGVLLAALDGLAQPQDAHWHAAGAIMAVRRGSIEELVELTALQREQALRERAGEMGQVSVEAKAYGDTYSARRVNNAVAHATDLAMTLAEQNQPITRSALLKSFERDDAESYAAFAMDALRQMTSRGVLVPYGDGDTYVYNVLGSAVGQPAETAQVHVLRPQTAPPIINSVGG</sequence>
<accession>A0A117IAR1</accession>
<dbReference type="STRING" id="228230.RMCC_3735"/>
<keyword evidence="4" id="KW-1185">Reference proteome</keyword>
<feature type="compositionally biased region" description="Low complexity" evidence="1">
    <location>
        <begin position="608"/>
        <end position="617"/>
    </location>
</feature>